<evidence type="ECO:0000256" key="1">
    <source>
        <dbReference type="SAM" id="MobiDB-lite"/>
    </source>
</evidence>
<proteinExistence type="predicted"/>
<dbReference type="EMBL" id="AMYB01000007">
    <property type="protein sequence ID" value="OAD00339.1"/>
    <property type="molecule type" value="Genomic_DNA"/>
</dbReference>
<dbReference type="VEuPathDB" id="FungiDB:MUCCIDRAFT_113807"/>
<comment type="caution">
    <text evidence="2">The sequence shown here is derived from an EMBL/GenBank/DDBJ whole genome shotgun (WGS) entry which is preliminary data.</text>
</comment>
<sequence>MKSAHGIQLEAGQKGNIRKAKDRLFVKYKCISLISCANYFSKLQDLDCHVSRPFEIFSKDPDAAREYNDDEDKHNEDEDNHNKNEDDHNND</sequence>
<dbReference type="AlphaFoldDB" id="A0A162QKV7"/>
<evidence type="ECO:0000313" key="2">
    <source>
        <dbReference type="EMBL" id="OAD00339.1"/>
    </source>
</evidence>
<keyword evidence="3" id="KW-1185">Reference proteome</keyword>
<dbReference type="OrthoDB" id="2250876at2759"/>
<accession>A0A162QKV7</accession>
<reference evidence="2 3" key="1">
    <citation type="submission" date="2015-06" db="EMBL/GenBank/DDBJ databases">
        <title>Expansion of signal transduction pathways in fungi by whole-genome duplication.</title>
        <authorList>
            <consortium name="DOE Joint Genome Institute"/>
            <person name="Corrochano L.M."/>
            <person name="Kuo A."/>
            <person name="Marcet-Houben M."/>
            <person name="Polaino S."/>
            <person name="Salamov A."/>
            <person name="Villalobos J.M."/>
            <person name="Alvarez M.I."/>
            <person name="Avalos J."/>
            <person name="Benito E.P."/>
            <person name="Benoit I."/>
            <person name="Burger G."/>
            <person name="Camino L.P."/>
            <person name="Canovas D."/>
            <person name="Cerda-Olmedo E."/>
            <person name="Cheng J.-F."/>
            <person name="Dominguez A."/>
            <person name="Elias M."/>
            <person name="Eslava A.P."/>
            <person name="Glaser F."/>
            <person name="Grimwood J."/>
            <person name="Gutierrez G."/>
            <person name="Heitman J."/>
            <person name="Henrissat B."/>
            <person name="Iturriaga E.A."/>
            <person name="Lang B.F."/>
            <person name="Lavin J.L."/>
            <person name="Lee S."/>
            <person name="Li W."/>
            <person name="Lindquist E."/>
            <person name="Lopez-Garcia S."/>
            <person name="Luque E.M."/>
            <person name="Marcos A.T."/>
            <person name="Martin J."/>
            <person name="Mccluskey K."/>
            <person name="Medina H.R."/>
            <person name="Miralles-Duran A."/>
            <person name="Miyazaki A."/>
            <person name="Munoz-Torres E."/>
            <person name="Oguiza J.A."/>
            <person name="Ohm R."/>
            <person name="Olmedo M."/>
            <person name="Orejas M."/>
            <person name="Ortiz-Castellanos L."/>
            <person name="Pisabarro A.G."/>
            <person name="Rodriguez-Romero J."/>
            <person name="Ruiz-Herrera J."/>
            <person name="Ruiz-Vazquez R."/>
            <person name="Sanz C."/>
            <person name="Schackwitz W."/>
            <person name="Schmutz J."/>
            <person name="Shahriari M."/>
            <person name="Shelest E."/>
            <person name="Silva-Franco F."/>
            <person name="Soanes D."/>
            <person name="Syed K."/>
            <person name="Tagua V.G."/>
            <person name="Talbot N.J."/>
            <person name="Thon M."/>
            <person name="De Vries R.P."/>
            <person name="Wiebenga A."/>
            <person name="Yadav J.S."/>
            <person name="Braun E.L."/>
            <person name="Baker S."/>
            <person name="Garre V."/>
            <person name="Horwitz B."/>
            <person name="Torres-Martinez S."/>
            <person name="Idnurm A."/>
            <person name="Herrera-Estrella A."/>
            <person name="Gabaldon T."/>
            <person name="Grigoriev I.V."/>
        </authorList>
    </citation>
    <scope>NUCLEOTIDE SEQUENCE [LARGE SCALE GENOMIC DNA]</scope>
    <source>
        <strain evidence="2 3">CBS 277.49</strain>
    </source>
</reference>
<feature type="region of interest" description="Disordered" evidence="1">
    <location>
        <begin position="59"/>
        <end position="91"/>
    </location>
</feature>
<evidence type="ECO:0000313" key="3">
    <source>
        <dbReference type="Proteomes" id="UP000077051"/>
    </source>
</evidence>
<organism evidence="2 3">
    <name type="scientific">Mucor lusitanicus CBS 277.49</name>
    <dbReference type="NCBI Taxonomy" id="747725"/>
    <lineage>
        <taxon>Eukaryota</taxon>
        <taxon>Fungi</taxon>
        <taxon>Fungi incertae sedis</taxon>
        <taxon>Mucoromycota</taxon>
        <taxon>Mucoromycotina</taxon>
        <taxon>Mucoromycetes</taxon>
        <taxon>Mucorales</taxon>
        <taxon>Mucorineae</taxon>
        <taxon>Mucoraceae</taxon>
        <taxon>Mucor</taxon>
    </lineage>
</organism>
<dbReference type="Proteomes" id="UP000077051">
    <property type="component" value="Unassembled WGS sequence"/>
</dbReference>
<name>A0A162QKV7_MUCCL</name>
<protein>
    <submittedName>
        <fullName evidence="2">Uncharacterized protein</fullName>
    </submittedName>
</protein>
<gene>
    <name evidence="2" type="ORF">MUCCIDRAFT_113807</name>
</gene>